<gene>
    <name evidence="9" type="ORF">CSX02_07335</name>
</gene>
<dbReference type="Pfam" id="PF00884">
    <property type="entry name" value="Sulfatase"/>
    <property type="match status" value="1"/>
</dbReference>
<feature type="transmembrane region" description="Helical" evidence="7">
    <location>
        <begin position="70"/>
        <end position="88"/>
    </location>
</feature>
<dbReference type="RefSeq" id="WP_099386199.1">
    <property type="nucleotide sequence ID" value="NZ_JANSWH010000093.1"/>
</dbReference>
<feature type="transmembrane region" description="Helical" evidence="7">
    <location>
        <begin position="122"/>
        <end position="140"/>
    </location>
</feature>
<dbReference type="PANTHER" id="PTHR47371">
    <property type="entry name" value="LIPOTEICHOIC ACID SYNTHASE"/>
    <property type="match status" value="1"/>
</dbReference>
<dbReference type="EMBL" id="PDYG01000042">
    <property type="protein sequence ID" value="PHU37558.1"/>
    <property type="molecule type" value="Genomic_DNA"/>
</dbReference>
<feature type="transmembrane region" description="Helical" evidence="7">
    <location>
        <begin position="147"/>
        <end position="167"/>
    </location>
</feature>
<dbReference type="InterPro" id="IPR017850">
    <property type="entry name" value="Alkaline_phosphatase_core_sf"/>
</dbReference>
<dbReference type="InterPro" id="IPR000917">
    <property type="entry name" value="Sulfatase_N"/>
</dbReference>
<evidence type="ECO:0000313" key="9">
    <source>
        <dbReference type="EMBL" id="PHU37558.1"/>
    </source>
</evidence>
<comment type="caution">
    <text evidence="9">The sequence shown here is derived from an EMBL/GenBank/DDBJ whole genome shotgun (WGS) entry which is preliminary data.</text>
</comment>
<keyword evidence="4 7" id="KW-0812">Transmembrane</keyword>
<dbReference type="AlphaFoldDB" id="A0A2G3E2Q6"/>
<feature type="transmembrane region" description="Helical" evidence="7">
    <location>
        <begin position="44"/>
        <end position="63"/>
    </location>
</feature>
<reference evidence="9 10" key="2">
    <citation type="submission" date="2017-10" db="EMBL/GenBank/DDBJ databases">
        <authorList>
            <person name="Banno H."/>
            <person name="Chua N.-H."/>
        </authorList>
    </citation>
    <scope>NUCLEOTIDE SEQUENCE [LARGE SCALE GENOMIC DNA]</scope>
    <source>
        <strain evidence="9 10">JK623</strain>
    </source>
</reference>
<organism evidence="9 10">
    <name type="scientific">Agathobacter ruminis</name>
    <dbReference type="NCBI Taxonomy" id="1712665"/>
    <lineage>
        <taxon>Bacteria</taxon>
        <taxon>Bacillati</taxon>
        <taxon>Bacillota</taxon>
        <taxon>Clostridia</taxon>
        <taxon>Lachnospirales</taxon>
        <taxon>Lachnospiraceae</taxon>
        <taxon>Agathobacter</taxon>
    </lineage>
</organism>
<keyword evidence="10" id="KW-1185">Reference proteome</keyword>
<protein>
    <submittedName>
        <fullName evidence="9">Sulfatase</fullName>
    </submittedName>
</protein>
<evidence type="ECO:0000256" key="3">
    <source>
        <dbReference type="ARBA" id="ARBA00022475"/>
    </source>
</evidence>
<keyword evidence="3" id="KW-1003">Cell membrane</keyword>
<dbReference type="SUPFAM" id="SSF53649">
    <property type="entry name" value="Alkaline phosphatase-like"/>
    <property type="match status" value="1"/>
</dbReference>
<proteinExistence type="predicted"/>
<dbReference type="InterPro" id="IPR050448">
    <property type="entry name" value="OpgB/LTA_synthase_biosynth"/>
</dbReference>
<evidence type="ECO:0000256" key="5">
    <source>
        <dbReference type="ARBA" id="ARBA00022989"/>
    </source>
</evidence>
<evidence type="ECO:0000256" key="4">
    <source>
        <dbReference type="ARBA" id="ARBA00022692"/>
    </source>
</evidence>
<comment type="pathway">
    <text evidence="2">Cell wall biogenesis; lipoteichoic acid biosynthesis.</text>
</comment>
<name>A0A2G3E2Q6_9FIRM</name>
<evidence type="ECO:0000259" key="8">
    <source>
        <dbReference type="Pfam" id="PF00884"/>
    </source>
</evidence>
<dbReference type="CDD" id="cd16015">
    <property type="entry name" value="LTA_synthase"/>
    <property type="match status" value="1"/>
</dbReference>
<dbReference type="Gene3D" id="3.40.720.10">
    <property type="entry name" value="Alkaline Phosphatase, subunit A"/>
    <property type="match status" value="1"/>
</dbReference>
<comment type="subcellular location">
    <subcellularLocation>
        <location evidence="1">Cell membrane</location>
        <topology evidence="1">Multi-pass membrane protein</topology>
    </subcellularLocation>
</comment>
<keyword evidence="6 7" id="KW-0472">Membrane</keyword>
<feature type="transmembrane region" description="Helical" evidence="7">
    <location>
        <begin position="12"/>
        <end position="32"/>
    </location>
</feature>
<evidence type="ECO:0000256" key="2">
    <source>
        <dbReference type="ARBA" id="ARBA00004936"/>
    </source>
</evidence>
<reference evidence="9 10" key="1">
    <citation type="submission" date="2017-10" db="EMBL/GenBank/DDBJ databases">
        <title>Resolving the taxonomy of Roseburia spp., Eubacterium rectale and Agathobacter spp. through phylogenomic analysis.</title>
        <authorList>
            <person name="Sheridan P.O."/>
            <person name="Walker A.W."/>
            <person name="Duncan S.H."/>
            <person name="Scott K.P."/>
            <person name="Toole P.W.O."/>
            <person name="Luis P."/>
            <person name="Flint H.J."/>
        </authorList>
    </citation>
    <scope>NUCLEOTIDE SEQUENCE [LARGE SCALE GENOMIC DNA]</scope>
    <source>
        <strain evidence="9 10">JK623</strain>
    </source>
</reference>
<evidence type="ECO:0000256" key="7">
    <source>
        <dbReference type="SAM" id="Phobius"/>
    </source>
</evidence>
<evidence type="ECO:0000256" key="6">
    <source>
        <dbReference type="ARBA" id="ARBA00023136"/>
    </source>
</evidence>
<sequence>MPKTKKERIQLAVNILIATVVPAMLFYLMEFYEHNPFVEVRAEAQFFNVLIFELIGWGLFFICKKAMISLRILSICAMLFGLINHYVMKFRSTPFVPWDIFSIKTAKSVAGNYDFTPDVRTVIVTVLFLAVIAGLQFFHFQIELKIYYRLIPFAACFLLTILFAKLLQDDEFQTKHYLYPFLFTPAYMTKVNGMTVTFMMNLEYVHVEKPAGYHADEAQEILEEYDDDDSTVTEEYPNIIVIMNEAFSDVGILSDFQTNEDYMPFMHRVMAGEVENTIHGYLNVSVCGGNTANTEFEFLTGNTMRFLPTGSIPYQQYVKNEMPSLARFLKTLGYETYGMHPYYASGWDRDTVYPLLGLDHTVFYEDWFYRSYLRSYISDACDFDMIRQVYEKNSDSPLFLFNVTMQNHGSYSDAYENFHPNVTISGSSQFELSQYLSLIQVTDRELADLIEYFKEQKEKTVVVFFGDHQPNDYTVRPIWSASGDEEIRYQVPYMIWANYDIPEKECDTSANYLAAQMLEDLGMPRSKYQNFLLELAKQYPIISSVRMEQTDEAQQEMLDTYQKLQYYSMFDYKAD</sequence>
<feature type="domain" description="Sulfatase N-terminal" evidence="8">
    <location>
        <begin position="237"/>
        <end position="521"/>
    </location>
</feature>
<accession>A0A2G3E2Q6</accession>
<dbReference type="Proteomes" id="UP000224563">
    <property type="component" value="Unassembled WGS sequence"/>
</dbReference>
<keyword evidence="5 7" id="KW-1133">Transmembrane helix</keyword>
<dbReference type="PANTHER" id="PTHR47371:SF3">
    <property type="entry name" value="PHOSPHOGLYCEROL TRANSFERASE I"/>
    <property type="match status" value="1"/>
</dbReference>
<evidence type="ECO:0000256" key="1">
    <source>
        <dbReference type="ARBA" id="ARBA00004651"/>
    </source>
</evidence>
<dbReference type="GO" id="GO:0005886">
    <property type="term" value="C:plasma membrane"/>
    <property type="evidence" value="ECO:0007669"/>
    <property type="project" value="UniProtKB-SubCell"/>
</dbReference>
<evidence type="ECO:0000313" key="10">
    <source>
        <dbReference type="Proteomes" id="UP000224563"/>
    </source>
</evidence>